<evidence type="ECO:0000313" key="4">
    <source>
        <dbReference type="Proteomes" id="UP000198771"/>
    </source>
</evidence>
<dbReference type="OrthoDB" id="9766257at2"/>
<evidence type="ECO:0000256" key="1">
    <source>
        <dbReference type="SAM" id="MobiDB-lite"/>
    </source>
</evidence>
<feature type="region of interest" description="Disordered" evidence="1">
    <location>
        <begin position="179"/>
        <end position="206"/>
    </location>
</feature>
<name>A0A1G6EWP9_9BACT</name>
<dbReference type="Proteomes" id="UP000198771">
    <property type="component" value="Unassembled WGS sequence"/>
</dbReference>
<organism evidence="3 4">
    <name type="scientific">Desulfonatronum thiosulfatophilum</name>
    <dbReference type="NCBI Taxonomy" id="617002"/>
    <lineage>
        <taxon>Bacteria</taxon>
        <taxon>Pseudomonadati</taxon>
        <taxon>Thermodesulfobacteriota</taxon>
        <taxon>Desulfovibrionia</taxon>
        <taxon>Desulfovibrionales</taxon>
        <taxon>Desulfonatronaceae</taxon>
        <taxon>Desulfonatronum</taxon>
    </lineage>
</organism>
<dbReference type="EMBL" id="FMXO01000027">
    <property type="protein sequence ID" value="SDB61884.1"/>
    <property type="molecule type" value="Genomic_DNA"/>
</dbReference>
<dbReference type="SUPFAM" id="SSF52540">
    <property type="entry name" value="P-loop containing nucleoside triphosphate hydrolases"/>
    <property type="match status" value="1"/>
</dbReference>
<keyword evidence="4" id="KW-1185">Reference proteome</keyword>
<feature type="compositionally biased region" description="Polar residues" evidence="1">
    <location>
        <begin position="179"/>
        <end position="192"/>
    </location>
</feature>
<sequence length="1176" mass="132220">MEIFPRLLVAPPDDSAWQDPQAAARRLQGEVAHQALAFLEPGETDEAGIFRRLRQARTLLGVHPEQVDVQPLVAVIRRTLVHPLIASLFAADAWALPEQEIVIPGKSAAEPHSLVRVDRLVVLPDGSLWVLDFKLGLGDSAGDQAQVRNYQRLLANMFHRPCQGAIAYLETADVTVLNPQVPGTTDGSSQKKSPLPGLSAQDHNSENIPEPITPIRVFPLQADLIALLHDAILERTKPDHQLGMTDIQVIFPHRRPGIFLHQRLARSIGVPFLPPRCLSLEDWILRQACLASDDPPAPASLLDQAWLLHTIHQMPGFEHFAAGKEEDATWHRFLPWGVRLAKVLDELDRELVTAENVSHPPDDLPSLAADLLANLGDVQTQFHAGLAERNLTTSANLASQIDLDACETSGPTYLCGLFALTRSEAALIQALRQNGAQLWWQTDRPLPEPLQRWAGEWRAELEWVFQDDAVPDLGTKSTRASMPKPPAFILAHDLHSELRHLADEAATWNAEEHVAVILPDPAQLRPLLAHLPSNKNVNITLGLPLERTALGTLLHTLVRISRDRQLTGVGPGSRDYLDLWQNPWVRGILPEGALGLVRQAVRNRVKPYLDTDDMAFVLRQCSIQAEVMGETTAVDLCKLFQEAMNLSSLRELGGYLQRLLTLLHAHDKAPSSREMPLEMHVVHALHMRILPTLDLALSRDQLLPAAALWSVFWNILSLERVPFSGEPVTPWQVMGLLESRLMCFDRVVILECVEGVLPRAGAPNPLLPEALRPALGLPPGHADEQIIRYHLRRLMASAGEVRIYSRQGMSPNLLEGKTIPSRYWEQELWNLEKEHKCLLQNTIQRVPLDLDLQRVTAALPEKSSFLSRLHQRLNKGLSLSALNIYLSCPLRFFKEQVANFPPRHDPRQDPAAMIMGDAAHRILEQLLRPYCNSRVTPRNLIPDFEIIWDEVMPELLRDVPLSPAARFFQVRLLRELLLNYLNKSDRAVHLLAIEEAVERHLPGQAAMIRLNGRLDRVDQDEATALPLILDYKTGSAPQKSPHKIQRLIALAEELELLPPDQESTSQAGLIRIKEEMQSIQLPGYLYLYNRPATCGYLYIGEWNSRNIFAPFNQQGKKNVVEQNLQIFLHWQETSLPGILEWLGRHILEAPFFHPACQPLSCAYCPWRTTCLWAMEE</sequence>
<dbReference type="Pfam" id="PF12705">
    <property type="entry name" value="PDDEXK_1"/>
    <property type="match status" value="1"/>
</dbReference>
<dbReference type="InterPro" id="IPR011604">
    <property type="entry name" value="PDDEXK-like_dom_sf"/>
</dbReference>
<evidence type="ECO:0000259" key="2">
    <source>
        <dbReference type="Pfam" id="PF12705"/>
    </source>
</evidence>
<gene>
    <name evidence="3" type="ORF">SAMN05660653_03239</name>
</gene>
<feature type="domain" description="PD-(D/E)XK endonuclease-like" evidence="2">
    <location>
        <begin position="877"/>
        <end position="1170"/>
    </location>
</feature>
<dbReference type="Gene3D" id="3.90.320.10">
    <property type="match status" value="1"/>
</dbReference>
<dbReference type="InterPro" id="IPR027417">
    <property type="entry name" value="P-loop_NTPase"/>
</dbReference>
<evidence type="ECO:0000313" key="3">
    <source>
        <dbReference type="EMBL" id="SDB61884.1"/>
    </source>
</evidence>
<dbReference type="STRING" id="617002.SAMN05660653_03239"/>
<reference evidence="3 4" key="1">
    <citation type="submission" date="2016-10" db="EMBL/GenBank/DDBJ databases">
        <authorList>
            <person name="de Groot N.N."/>
        </authorList>
    </citation>
    <scope>NUCLEOTIDE SEQUENCE [LARGE SCALE GENOMIC DNA]</scope>
    <source>
        <strain evidence="3 4">ASO4-2</strain>
    </source>
</reference>
<protein>
    <submittedName>
        <fullName evidence="3">PD-(D/E)XK nuclease superfamily protein</fullName>
    </submittedName>
</protein>
<accession>A0A1G6EWP9</accession>
<dbReference type="RefSeq" id="WP_161946381.1">
    <property type="nucleotide sequence ID" value="NZ_FMXO01000027.1"/>
</dbReference>
<dbReference type="InterPro" id="IPR038726">
    <property type="entry name" value="PDDEXK_AddAB-type"/>
</dbReference>
<proteinExistence type="predicted"/>
<dbReference type="AlphaFoldDB" id="A0A1G6EWP9"/>